<reference evidence="1 2" key="1">
    <citation type="submission" date="2021-01" db="EMBL/GenBank/DDBJ databases">
        <title>Whole genome shotgun sequence of Asanoa siamensis NBRC 107932.</title>
        <authorList>
            <person name="Komaki H."/>
            <person name="Tamura T."/>
        </authorList>
    </citation>
    <scope>NUCLEOTIDE SEQUENCE [LARGE SCALE GENOMIC DNA]</scope>
    <source>
        <strain evidence="1 2">NBRC 107932</strain>
    </source>
</reference>
<comment type="caution">
    <text evidence="1">The sequence shown here is derived from an EMBL/GenBank/DDBJ whole genome shotgun (WGS) entry which is preliminary data.</text>
</comment>
<evidence type="ECO:0000313" key="1">
    <source>
        <dbReference type="EMBL" id="GIF75653.1"/>
    </source>
</evidence>
<keyword evidence="2" id="KW-1185">Reference proteome</keyword>
<proteinExistence type="predicted"/>
<evidence type="ECO:0000313" key="2">
    <source>
        <dbReference type="Proteomes" id="UP000604117"/>
    </source>
</evidence>
<protein>
    <submittedName>
        <fullName evidence="1">Uncharacterized protein</fullName>
    </submittedName>
</protein>
<organism evidence="1 2">
    <name type="scientific">Asanoa siamensis</name>
    <dbReference type="NCBI Taxonomy" id="926357"/>
    <lineage>
        <taxon>Bacteria</taxon>
        <taxon>Bacillati</taxon>
        <taxon>Actinomycetota</taxon>
        <taxon>Actinomycetes</taxon>
        <taxon>Micromonosporales</taxon>
        <taxon>Micromonosporaceae</taxon>
        <taxon>Asanoa</taxon>
    </lineage>
</organism>
<name>A0ABQ4CXC0_9ACTN</name>
<accession>A0ABQ4CXC0</accession>
<dbReference type="Proteomes" id="UP000604117">
    <property type="component" value="Unassembled WGS sequence"/>
</dbReference>
<gene>
    <name evidence="1" type="ORF">Asi02nite_51710</name>
</gene>
<sequence length="50" mass="5264">MIDEDLDAEDGVADRCRCAALTPAQIDDVLENSFVMAQVAVVAEEQGAPA</sequence>
<dbReference type="EMBL" id="BONE01000046">
    <property type="protein sequence ID" value="GIF75653.1"/>
    <property type="molecule type" value="Genomic_DNA"/>
</dbReference>
<dbReference type="RefSeq" id="WP_203716508.1">
    <property type="nucleotide sequence ID" value="NZ_BONE01000046.1"/>
</dbReference>